<feature type="region of interest" description="Disordered" evidence="1">
    <location>
        <begin position="283"/>
        <end position="338"/>
    </location>
</feature>
<dbReference type="Proteomes" id="UP000245639">
    <property type="component" value="Unassembled WGS sequence"/>
</dbReference>
<keyword evidence="3" id="KW-1185">Reference proteome</keyword>
<evidence type="ECO:0000256" key="1">
    <source>
        <dbReference type="SAM" id="MobiDB-lite"/>
    </source>
</evidence>
<feature type="compositionally biased region" description="Basic residues" evidence="1">
    <location>
        <begin position="325"/>
        <end position="338"/>
    </location>
</feature>
<evidence type="ECO:0000313" key="2">
    <source>
        <dbReference type="EMBL" id="PVZ11085.1"/>
    </source>
</evidence>
<comment type="caution">
    <text evidence="2">The sequence shown here is derived from an EMBL/GenBank/DDBJ whole genome shotgun (WGS) entry which is preliminary data.</text>
</comment>
<protein>
    <recommendedName>
        <fullName evidence="4">Hsp70 protein</fullName>
    </recommendedName>
</protein>
<accession>A0A2U1FFU8</accession>
<gene>
    <name evidence="2" type="ORF">C8D89_104299</name>
</gene>
<dbReference type="AlphaFoldDB" id="A0A2U1FFU8"/>
<feature type="compositionally biased region" description="Pro residues" evidence="1">
    <location>
        <begin position="304"/>
        <end position="314"/>
    </location>
</feature>
<reference evidence="2 3" key="1">
    <citation type="submission" date="2018-04" db="EMBL/GenBank/DDBJ databases">
        <title>Genomic Encyclopedia of Type Strains, Phase IV (KMG-IV): sequencing the most valuable type-strain genomes for metagenomic binning, comparative biology and taxonomic classification.</title>
        <authorList>
            <person name="Goeker M."/>
        </authorList>
    </citation>
    <scope>NUCLEOTIDE SEQUENCE [LARGE SCALE GENOMIC DNA]</scope>
    <source>
        <strain evidence="2 3">DSM 45771</strain>
    </source>
</reference>
<dbReference type="RefSeq" id="WP_116708084.1">
    <property type="nucleotide sequence ID" value="NZ_QEKW01000004.1"/>
</dbReference>
<name>A0A2U1FFU8_9PSEU</name>
<dbReference type="Gene3D" id="3.90.640.10">
    <property type="entry name" value="Actin, Chain A, domain 4"/>
    <property type="match status" value="1"/>
</dbReference>
<dbReference type="OrthoDB" id="5169292at2"/>
<organism evidence="2 3">
    <name type="scientific">Actinomycetospora cinnamomea</name>
    <dbReference type="NCBI Taxonomy" id="663609"/>
    <lineage>
        <taxon>Bacteria</taxon>
        <taxon>Bacillati</taxon>
        <taxon>Actinomycetota</taxon>
        <taxon>Actinomycetes</taxon>
        <taxon>Pseudonocardiales</taxon>
        <taxon>Pseudonocardiaceae</taxon>
        <taxon>Actinomycetospora</taxon>
    </lineage>
</organism>
<dbReference type="Gene3D" id="3.30.420.40">
    <property type="match status" value="2"/>
</dbReference>
<dbReference type="EMBL" id="QEKW01000004">
    <property type="protein sequence ID" value="PVZ11085.1"/>
    <property type="molecule type" value="Genomic_DNA"/>
</dbReference>
<proteinExistence type="predicted"/>
<sequence length="338" mass="35498">MDRWTLALEAVPGSLAAVRVDEQDHRPVDVELVDGDAGELGRSFAALACAEGGHPDHVVMVVPGDLDVERFATLTEAVGLAGLPEPSWLPDAVAWAGAQLTGWVAGTRALVVDARGDDLVAWSVCTADDGVAIAQGGALDLGGRLDTLLGGVVRAKLAVVAPELADALRGRVDAAARRDAAHLDRELREARRLLCRADDEELVVSAGETEVYLDRDEFTQLADHALHDVVVEALGQEAPHLPMVVVADRPTAIVEHLAPRATVVRAPENESSLAGAAALVLPRPADDLDDPTPTDGIPRTVLPFPAPASTPPATPRGGDVVPAPRARRRPAARSRVRT</sequence>
<evidence type="ECO:0008006" key="4">
    <source>
        <dbReference type="Google" id="ProtNLM"/>
    </source>
</evidence>
<evidence type="ECO:0000313" key="3">
    <source>
        <dbReference type="Proteomes" id="UP000245639"/>
    </source>
</evidence>